<name>A0ABW5L9T5_9FLAO</name>
<dbReference type="Proteomes" id="UP001597319">
    <property type="component" value="Unassembled WGS sequence"/>
</dbReference>
<accession>A0ABW5L9T5</accession>
<organism evidence="1 2">
    <name type="scientific">Aquimarina rubra</name>
    <dbReference type="NCBI Taxonomy" id="1920033"/>
    <lineage>
        <taxon>Bacteria</taxon>
        <taxon>Pseudomonadati</taxon>
        <taxon>Bacteroidota</taxon>
        <taxon>Flavobacteriia</taxon>
        <taxon>Flavobacteriales</taxon>
        <taxon>Flavobacteriaceae</taxon>
        <taxon>Aquimarina</taxon>
    </lineage>
</organism>
<evidence type="ECO:0000313" key="1">
    <source>
        <dbReference type="EMBL" id="MFD2561167.1"/>
    </source>
</evidence>
<evidence type="ECO:0008006" key="3">
    <source>
        <dbReference type="Google" id="ProtNLM"/>
    </source>
</evidence>
<proteinExistence type="predicted"/>
<gene>
    <name evidence="1" type="ORF">ACFSR1_00715</name>
</gene>
<comment type="caution">
    <text evidence="1">The sequence shown here is derived from an EMBL/GenBank/DDBJ whole genome shotgun (WGS) entry which is preliminary data.</text>
</comment>
<keyword evidence="2" id="KW-1185">Reference proteome</keyword>
<evidence type="ECO:0000313" key="2">
    <source>
        <dbReference type="Proteomes" id="UP001597319"/>
    </source>
</evidence>
<reference evidence="2" key="1">
    <citation type="journal article" date="2019" name="Int. J. Syst. Evol. Microbiol.">
        <title>The Global Catalogue of Microorganisms (GCM) 10K type strain sequencing project: providing services to taxonomists for standard genome sequencing and annotation.</title>
        <authorList>
            <consortium name="The Broad Institute Genomics Platform"/>
            <consortium name="The Broad Institute Genome Sequencing Center for Infectious Disease"/>
            <person name="Wu L."/>
            <person name="Ma J."/>
        </authorList>
    </citation>
    <scope>NUCLEOTIDE SEQUENCE [LARGE SCALE GENOMIC DNA]</scope>
    <source>
        <strain evidence="2">KCTC 52274</strain>
    </source>
</reference>
<dbReference type="EMBL" id="JBHULE010000002">
    <property type="protein sequence ID" value="MFD2561167.1"/>
    <property type="molecule type" value="Genomic_DNA"/>
</dbReference>
<dbReference type="PROSITE" id="PS51257">
    <property type="entry name" value="PROKAR_LIPOPROTEIN"/>
    <property type="match status" value="1"/>
</dbReference>
<protein>
    <recommendedName>
        <fullName evidence="3">Lipoprotein</fullName>
    </recommendedName>
</protein>
<sequence length="139" mass="16121">MILSKKVLIAILVFAFTILGCKTIHTDEFLPSKKKRKYFVTKIDSTKRYYILKSILNTDSVTVVVFKNSKQLKRKKIQKNNFINLKTFDLFDAIALNANYFHQVDGIEVWNGNLPGEAYLHFTDGMGNGYLENEEELEY</sequence>